<dbReference type="VEuPathDB" id="FungiDB:BO80DRAFT_423954"/>
<evidence type="ECO:0000313" key="3">
    <source>
        <dbReference type="Proteomes" id="UP000249402"/>
    </source>
</evidence>
<gene>
    <name evidence="2" type="ORF">BO80DRAFT_423954</name>
</gene>
<sequence>MATSPPSSSPSASFSSPSLYPSSCSSCHSPPLLSSKSSQLRLPLYFPLLRATSSHPTMPRSFPTSFRQILPSLGEPHHPYWSLCIFPTI</sequence>
<reference evidence="2 3" key="1">
    <citation type="submission" date="2018-02" db="EMBL/GenBank/DDBJ databases">
        <title>The genomes of Aspergillus section Nigri reveals drivers in fungal speciation.</title>
        <authorList>
            <consortium name="DOE Joint Genome Institute"/>
            <person name="Vesth T.C."/>
            <person name="Nybo J."/>
            <person name="Theobald S."/>
            <person name="Brandl J."/>
            <person name="Frisvad J.C."/>
            <person name="Nielsen K.F."/>
            <person name="Lyhne E.K."/>
            <person name="Kogle M.E."/>
            <person name="Kuo A."/>
            <person name="Riley R."/>
            <person name="Clum A."/>
            <person name="Nolan M."/>
            <person name="Lipzen A."/>
            <person name="Salamov A."/>
            <person name="Henrissat B."/>
            <person name="Wiebenga A."/>
            <person name="De vries R.P."/>
            <person name="Grigoriev I.V."/>
            <person name="Mortensen U.H."/>
            <person name="Andersen M.R."/>
            <person name="Baker S.E."/>
        </authorList>
    </citation>
    <scope>NUCLEOTIDE SEQUENCE [LARGE SCALE GENOMIC DNA]</scope>
    <source>
        <strain evidence="2 3">CBS 121593</strain>
    </source>
</reference>
<dbReference type="RefSeq" id="XP_025576369.1">
    <property type="nucleotide sequence ID" value="XM_025719169.1"/>
</dbReference>
<evidence type="ECO:0000313" key="2">
    <source>
        <dbReference type="EMBL" id="RAL02042.1"/>
    </source>
</evidence>
<accession>A0A395H2C1</accession>
<organism evidence="2 3">
    <name type="scientific">Aspergillus ibericus CBS 121593</name>
    <dbReference type="NCBI Taxonomy" id="1448316"/>
    <lineage>
        <taxon>Eukaryota</taxon>
        <taxon>Fungi</taxon>
        <taxon>Dikarya</taxon>
        <taxon>Ascomycota</taxon>
        <taxon>Pezizomycotina</taxon>
        <taxon>Eurotiomycetes</taxon>
        <taxon>Eurotiomycetidae</taxon>
        <taxon>Eurotiales</taxon>
        <taxon>Aspergillaceae</taxon>
        <taxon>Aspergillus</taxon>
        <taxon>Aspergillus subgen. Circumdati</taxon>
    </lineage>
</organism>
<protein>
    <submittedName>
        <fullName evidence="2">Uncharacterized protein</fullName>
    </submittedName>
</protein>
<dbReference type="GeneID" id="37224034"/>
<feature type="region of interest" description="Disordered" evidence="1">
    <location>
        <begin position="1"/>
        <end position="35"/>
    </location>
</feature>
<dbReference type="AlphaFoldDB" id="A0A395H2C1"/>
<evidence type="ECO:0000256" key="1">
    <source>
        <dbReference type="SAM" id="MobiDB-lite"/>
    </source>
</evidence>
<keyword evidence="3" id="KW-1185">Reference proteome</keyword>
<name>A0A395H2C1_9EURO</name>
<proteinExistence type="predicted"/>
<dbReference type="Proteomes" id="UP000249402">
    <property type="component" value="Unassembled WGS sequence"/>
</dbReference>
<dbReference type="EMBL" id="KZ824432">
    <property type="protein sequence ID" value="RAL02042.1"/>
    <property type="molecule type" value="Genomic_DNA"/>
</dbReference>